<reference evidence="6 7" key="1">
    <citation type="submission" date="2024-09" db="EMBL/GenBank/DDBJ databases">
        <title>Itraconazole resistance in Madurella fahalii resulting from another homologue of gene encoding cytochrome P450 14-alpha sterol demethylase (CYP51).</title>
        <authorList>
            <person name="Yoshioka I."/>
            <person name="Fahal A.H."/>
            <person name="Kaneko S."/>
            <person name="Yaguchi T."/>
        </authorList>
    </citation>
    <scope>NUCLEOTIDE SEQUENCE [LARGE SCALE GENOMIC DNA]</scope>
    <source>
        <strain evidence="6 7">IFM 68171</strain>
    </source>
</reference>
<dbReference type="Pfam" id="PF22939">
    <property type="entry name" value="WHD_GPIID"/>
    <property type="match status" value="1"/>
</dbReference>
<feature type="region of interest" description="Disordered" evidence="3">
    <location>
        <begin position="916"/>
        <end position="941"/>
    </location>
</feature>
<dbReference type="InterPro" id="IPR002110">
    <property type="entry name" value="Ankyrin_rpt"/>
</dbReference>
<sequence>MDPISIIAGVFGVCQASGTVLELCNRIRAGLRKVPWSLIQITEEVQALRDIAEAIQSALDRRRSSAPDGNGVAGTNYPADNGDEITRRFCQAIHEPLNAVMSELAALESRLSRVPVETIAESKWGAVKHSISWGLGEQETKECIRRLERCKSSLSLAIASQNSVSLQNIERATISFSARLDGTLAQLEAATNQLMTSERDERKRQLLQWISPETPWESHRAALKAHQPGTSEWLPQSTEFLEWKHGCYRVCWLNGPPGSGKSILFAYAVETFAKTLAEQYEPTTAFAFAYCDFRRSGTIRPQTANAILGSLLAQLCVQIEEVPSGISEEYQHANPGEETKTASPKTQIIINALIDLCNRYDVFLFIDAIDELDDREELLDALDSLLTRSEGVKVFVTSRSEVQLSERLPCRTVQIGLEAKVTEMDRDISLYINGRLRSDRRLAWPNSGIGDDISQTLQSKSVGMFRWAQCQLDSIARARTIREVRRTLASLPQGLDETYNRILLQIPETDEDLFRKLLVWLAFSFLPLTLEELWEAIAIEPGSSSIDDESRLRSPQDLMALGHSLISVTTDGHVRLAHLSVRDYLLSNPIRQHPVLSRFALDPSKAHDELARDCLTYLKFGEFRNGPCQSDTAYCDRIKRHPLARYASTAWSYHIRSAQQHEQQSSPVPSQNTNNDTLHNLSVSFFSPFSRPTFMSWIQILNADSPFKWNLYPRHATPLYYASSFGLTSLVSHLLSSLPNDNPLALTKALNSPGSRFGGTAVHAATIRHHLDIMDLLLSAGADPARGDFNNVTPLHSAASQGNMQTIRVLLRYGAPLTTRDALAGKTPAEWAAMSGEMEVAAFLTQFPAEGEEIEDRHGQEEDDEMGLRRVISAPALGGSETGLVARARGGGDGKIKLDLSLLGAGGRVQGCGNGNVRELNSGSKTGSGTGTGTGTETRKHEVLLWKPRSDYFPDTYDKRSGLFSSILVGFKSGDREVAMIEGEFSPEMVTRALSWS</sequence>
<comment type="caution">
    <text evidence="6">The sequence shown here is derived from an EMBL/GenBank/DDBJ whole genome shotgun (WGS) entry which is preliminary data.</text>
</comment>
<dbReference type="InterPro" id="IPR056884">
    <property type="entry name" value="NPHP3-like_N"/>
</dbReference>
<proteinExistence type="predicted"/>
<feature type="domain" description="GPI inositol-deacylase winged helix" evidence="4">
    <location>
        <begin position="514"/>
        <end position="589"/>
    </location>
</feature>
<dbReference type="GeneID" id="98170755"/>
<dbReference type="PROSITE" id="PS50088">
    <property type="entry name" value="ANK_REPEAT"/>
    <property type="match status" value="2"/>
</dbReference>
<dbReference type="PANTHER" id="PTHR10039:SF16">
    <property type="entry name" value="GPI INOSITOL-DEACYLASE"/>
    <property type="match status" value="1"/>
</dbReference>
<evidence type="ECO:0000313" key="7">
    <source>
        <dbReference type="Proteomes" id="UP001628179"/>
    </source>
</evidence>
<feature type="repeat" description="ANK" evidence="2">
    <location>
        <begin position="790"/>
        <end position="822"/>
    </location>
</feature>
<feature type="domain" description="Nephrocystin 3-like N-terminal" evidence="5">
    <location>
        <begin position="229"/>
        <end position="399"/>
    </location>
</feature>
<accession>A0ABQ0FWB8</accession>
<dbReference type="Pfam" id="PF00023">
    <property type="entry name" value="Ank"/>
    <property type="match status" value="1"/>
</dbReference>
<keyword evidence="7" id="KW-1185">Reference proteome</keyword>
<dbReference type="Pfam" id="PF24883">
    <property type="entry name" value="NPHP3_N"/>
    <property type="match status" value="1"/>
</dbReference>
<evidence type="ECO:0000256" key="2">
    <source>
        <dbReference type="PROSITE-ProRule" id="PRU00023"/>
    </source>
</evidence>
<keyword evidence="1" id="KW-0677">Repeat</keyword>
<dbReference type="InterPro" id="IPR054471">
    <property type="entry name" value="GPIID_WHD"/>
</dbReference>
<dbReference type="Gene3D" id="1.25.40.20">
    <property type="entry name" value="Ankyrin repeat-containing domain"/>
    <property type="match status" value="1"/>
</dbReference>
<protein>
    <submittedName>
        <fullName evidence="6">NACHT domain-containing protein</fullName>
    </submittedName>
</protein>
<dbReference type="SMART" id="SM00248">
    <property type="entry name" value="ANK"/>
    <property type="match status" value="4"/>
</dbReference>
<dbReference type="PANTHER" id="PTHR10039">
    <property type="entry name" value="AMELOGENIN"/>
    <property type="match status" value="1"/>
</dbReference>
<name>A0ABQ0FWB8_9PEZI</name>
<gene>
    <name evidence="6" type="ORF">MFIFM68171_00010</name>
</gene>
<dbReference type="InterPro" id="IPR027417">
    <property type="entry name" value="P-loop_NTPase"/>
</dbReference>
<dbReference type="SUPFAM" id="SSF48403">
    <property type="entry name" value="Ankyrin repeat"/>
    <property type="match status" value="1"/>
</dbReference>
<dbReference type="EMBL" id="BAAFSV010000001">
    <property type="protein sequence ID" value="GAB1309800.1"/>
    <property type="molecule type" value="Genomic_DNA"/>
</dbReference>
<dbReference type="RefSeq" id="XP_070911533.1">
    <property type="nucleotide sequence ID" value="XM_071055432.1"/>
</dbReference>
<dbReference type="PROSITE" id="PS50297">
    <property type="entry name" value="ANK_REP_REGION"/>
    <property type="match status" value="2"/>
</dbReference>
<dbReference type="Proteomes" id="UP001628179">
    <property type="component" value="Unassembled WGS sequence"/>
</dbReference>
<evidence type="ECO:0000313" key="6">
    <source>
        <dbReference type="EMBL" id="GAB1309800.1"/>
    </source>
</evidence>
<evidence type="ECO:0000259" key="4">
    <source>
        <dbReference type="Pfam" id="PF22939"/>
    </source>
</evidence>
<evidence type="ECO:0000256" key="3">
    <source>
        <dbReference type="SAM" id="MobiDB-lite"/>
    </source>
</evidence>
<evidence type="ECO:0000259" key="5">
    <source>
        <dbReference type="Pfam" id="PF24883"/>
    </source>
</evidence>
<dbReference type="Gene3D" id="3.40.50.300">
    <property type="entry name" value="P-loop containing nucleotide triphosphate hydrolases"/>
    <property type="match status" value="1"/>
</dbReference>
<evidence type="ECO:0000256" key="1">
    <source>
        <dbReference type="ARBA" id="ARBA00022737"/>
    </source>
</evidence>
<feature type="repeat" description="ANK" evidence="2">
    <location>
        <begin position="757"/>
        <end position="789"/>
    </location>
</feature>
<keyword evidence="2" id="KW-0040">ANK repeat</keyword>
<dbReference type="Pfam" id="PF12796">
    <property type="entry name" value="Ank_2"/>
    <property type="match status" value="1"/>
</dbReference>
<organism evidence="6 7">
    <name type="scientific">Madurella fahalii</name>
    <dbReference type="NCBI Taxonomy" id="1157608"/>
    <lineage>
        <taxon>Eukaryota</taxon>
        <taxon>Fungi</taxon>
        <taxon>Dikarya</taxon>
        <taxon>Ascomycota</taxon>
        <taxon>Pezizomycotina</taxon>
        <taxon>Sordariomycetes</taxon>
        <taxon>Sordariomycetidae</taxon>
        <taxon>Sordariales</taxon>
        <taxon>Sordariales incertae sedis</taxon>
        <taxon>Madurella</taxon>
    </lineage>
</organism>
<dbReference type="InterPro" id="IPR036770">
    <property type="entry name" value="Ankyrin_rpt-contain_sf"/>
</dbReference>
<dbReference type="SUPFAM" id="SSF52540">
    <property type="entry name" value="P-loop containing nucleoside triphosphate hydrolases"/>
    <property type="match status" value="1"/>
</dbReference>